<reference evidence="8" key="1">
    <citation type="journal article" date="2014" name="Genome Announc.">
        <title>Draft genome sequence of Weissella oryzae SG25T, isolated from fermented rice grains.</title>
        <authorList>
            <person name="Tanizawa Y."/>
            <person name="Fujisawa T."/>
            <person name="Mochizuki T."/>
            <person name="Kaminuma E."/>
            <person name="Suzuki Y."/>
            <person name="Nakamura Y."/>
            <person name="Tohno M."/>
        </authorList>
    </citation>
    <scope>NUCLEOTIDE SEQUENCE [LARGE SCALE GENOMIC DNA]</scope>
    <source>
        <strain evidence="8">DSM 25784 / JCM 18191 / LMG 30913 / SG25</strain>
    </source>
</reference>
<evidence type="ECO:0000256" key="4">
    <source>
        <dbReference type="PIRNR" id="PIRNR000446"/>
    </source>
</evidence>
<dbReference type="SUPFAM" id="SSF52151">
    <property type="entry name" value="FabD/lysophospholipase-like"/>
    <property type="match status" value="1"/>
</dbReference>
<dbReference type="InterPro" id="IPR016035">
    <property type="entry name" value="Acyl_Trfase/lysoPLipase"/>
</dbReference>
<dbReference type="InterPro" id="IPR050858">
    <property type="entry name" value="Mal-CoA-ACP_Trans/PKS_FabD"/>
</dbReference>
<comment type="similarity">
    <text evidence="4">Belongs to the fabD family.</text>
</comment>
<comment type="catalytic activity">
    <reaction evidence="3 4">
        <text>holo-[ACP] + malonyl-CoA = malonyl-[ACP] + CoA</text>
        <dbReference type="Rhea" id="RHEA:41792"/>
        <dbReference type="Rhea" id="RHEA-COMP:9623"/>
        <dbReference type="Rhea" id="RHEA-COMP:9685"/>
        <dbReference type="ChEBI" id="CHEBI:57287"/>
        <dbReference type="ChEBI" id="CHEBI:57384"/>
        <dbReference type="ChEBI" id="CHEBI:64479"/>
        <dbReference type="ChEBI" id="CHEBI:78449"/>
        <dbReference type="EC" id="2.3.1.39"/>
    </reaction>
</comment>
<proteinExistence type="inferred from homology"/>
<evidence type="ECO:0000256" key="3">
    <source>
        <dbReference type="ARBA" id="ARBA00048462"/>
    </source>
</evidence>
<dbReference type="InterPro" id="IPR001227">
    <property type="entry name" value="Ac_transferase_dom_sf"/>
</dbReference>
<dbReference type="InterPro" id="IPR024925">
    <property type="entry name" value="Malonyl_CoA-ACP_transAc"/>
</dbReference>
<evidence type="ECO:0000256" key="5">
    <source>
        <dbReference type="PIRSR" id="PIRSR000446-1"/>
    </source>
</evidence>
<dbReference type="InterPro" id="IPR016036">
    <property type="entry name" value="Malonyl_transacylase_ACP-bd"/>
</dbReference>
<feature type="active site" evidence="5">
    <location>
        <position position="199"/>
    </location>
</feature>
<dbReference type="EMBL" id="DF820496">
    <property type="protein sequence ID" value="GAK31678.1"/>
    <property type="molecule type" value="Genomic_DNA"/>
</dbReference>
<dbReference type="AlphaFoldDB" id="A0A069CWT1"/>
<keyword evidence="8" id="KW-1185">Reference proteome</keyword>
<dbReference type="InterPro" id="IPR014043">
    <property type="entry name" value="Acyl_transferase_dom"/>
</dbReference>
<dbReference type="Pfam" id="PF00698">
    <property type="entry name" value="Acyl_transf_1"/>
    <property type="match status" value="1"/>
</dbReference>
<dbReference type="eggNOG" id="COG0331">
    <property type="taxonomic scope" value="Bacteria"/>
</dbReference>
<evidence type="ECO:0000259" key="6">
    <source>
        <dbReference type="SMART" id="SM00827"/>
    </source>
</evidence>
<dbReference type="Gene3D" id="3.30.70.250">
    <property type="entry name" value="Malonyl-CoA ACP transacylase, ACP-binding"/>
    <property type="match status" value="1"/>
</dbReference>
<feature type="domain" description="Malonyl-CoA:ACP transacylase (MAT)" evidence="6">
    <location>
        <begin position="6"/>
        <end position="307"/>
    </location>
</feature>
<dbReference type="PIRSF" id="PIRSF000446">
    <property type="entry name" value="Mct"/>
    <property type="match status" value="1"/>
</dbReference>
<evidence type="ECO:0000256" key="2">
    <source>
        <dbReference type="ARBA" id="ARBA00023315"/>
    </source>
</evidence>
<feature type="active site" evidence="5">
    <location>
        <position position="89"/>
    </location>
</feature>
<organism evidence="7 8">
    <name type="scientific">Weissella oryzae (strain DSM 25784 / JCM 18191 / LMG 30913 / SG25)</name>
    <dbReference type="NCBI Taxonomy" id="1329250"/>
    <lineage>
        <taxon>Bacteria</taxon>
        <taxon>Bacillati</taxon>
        <taxon>Bacillota</taxon>
        <taxon>Bacilli</taxon>
        <taxon>Lactobacillales</taxon>
        <taxon>Lactobacillaceae</taxon>
        <taxon>Weissella</taxon>
    </lineage>
</organism>
<dbReference type="Proteomes" id="UP000030643">
    <property type="component" value="Unassembled WGS sequence"/>
</dbReference>
<dbReference type="EC" id="2.3.1.39" evidence="4"/>
<dbReference type="SMART" id="SM00827">
    <property type="entry name" value="PKS_AT"/>
    <property type="match status" value="1"/>
</dbReference>
<dbReference type="Gene3D" id="3.40.366.10">
    <property type="entry name" value="Malonyl-Coenzyme A Acyl Carrier Protein, domain 2"/>
    <property type="match status" value="1"/>
</dbReference>
<evidence type="ECO:0000313" key="7">
    <source>
        <dbReference type="EMBL" id="GAK31678.1"/>
    </source>
</evidence>
<evidence type="ECO:0000256" key="1">
    <source>
        <dbReference type="ARBA" id="ARBA00022679"/>
    </source>
</evidence>
<accession>A0A069CWT1</accession>
<dbReference type="GO" id="GO:0005829">
    <property type="term" value="C:cytosol"/>
    <property type="evidence" value="ECO:0007669"/>
    <property type="project" value="TreeGrafter"/>
</dbReference>
<gene>
    <name evidence="7" type="primary">fabD</name>
    <name evidence="7" type="ORF">WOSG25_130300</name>
</gene>
<keyword evidence="1 4" id="KW-0808">Transferase</keyword>
<dbReference type="RefSeq" id="WP_027699626.1">
    <property type="nucleotide sequence ID" value="NZ_DF820496.1"/>
</dbReference>
<name>A0A069CWT1_WEIOS</name>
<dbReference type="STRING" id="1329250.WOSG25_130300"/>
<dbReference type="GO" id="GO:0004314">
    <property type="term" value="F:[acyl-carrier-protein] S-malonyltransferase activity"/>
    <property type="evidence" value="ECO:0007669"/>
    <property type="project" value="UniProtKB-EC"/>
</dbReference>
<dbReference type="OrthoDB" id="9805460at2"/>
<protein>
    <recommendedName>
        <fullName evidence="4">Malonyl CoA-acyl carrier protein transacylase</fullName>
        <ecNumber evidence="4">2.3.1.39</ecNumber>
    </recommendedName>
</protein>
<sequence length="311" mass="32963">MNIGILMSGQGAQKVGMAADLYAEVPAYRATIDEASAILGYDLQAEVNMNGHKLQQTAYAQAAILAMSVGIYRALADVLPQPKAALGLSLGEYSALTIAGSFNFAQAIAIVRDRGAYMQAAGEAHPGKMVAAMTDDQALITKTLQDLVAAGKKVYPANYNTFNQLVFGGVTADVDTAMAALTDAGVNRLIELPVSGAFHTPLLASAAAELTGRLADETFGESAYPVYSNTTGQVFDDVHATLLKQIVAPTFFAQALQKMVADEQIDTLIEFGPSDTLSKFARKIVGKEVKRYNVNDLASYEKLRADLVAQG</sequence>
<dbReference type="PANTHER" id="PTHR42681:SF1">
    <property type="entry name" value="MALONYL-COA-ACYL CARRIER PROTEIN TRANSACYLASE, MITOCHONDRIAL"/>
    <property type="match status" value="1"/>
</dbReference>
<evidence type="ECO:0000313" key="8">
    <source>
        <dbReference type="Proteomes" id="UP000030643"/>
    </source>
</evidence>
<dbReference type="PANTHER" id="PTHR42681">
    <property type="entry name" value="MALONYL-COA-ACYL CARRIER PROTEIN TRANSACYLASE, MITOCHONDRIAL"/>
    <property type="match status" value="1"/>
</dbReference>
<dbReference type="GO" id="GO:0006633">
    <property type="term" value="P:fatty acid biosynthetic process"/>
    <property type="evidence" value="ECO:0007669"/>
    <property type="project" value="TreeGrafter"/>
</dbReference>
<keyword evidence="2 4" id="KW-0012">Acyltransferase</keyword>
<dbReference type="SUPFAM" id="SSF55048">
    <property type="entry name" value="Probable ACP-binding domain of malonyl-CoA ACP transacylase"/>
    <property type="match status" value="1"/>
</dbReference>